<dbReference type="EMBL" id="CP006681">
    <property type="protein sequence ID" value="AHI53140.1"/>
    <property type="molecule type" value="Genomic_DNA"/>
</dbReference>
<dbReference type="KEGG" id="scq:SCULI_v1c08000"/>
<dbReference type="RefSeq" id="WP_025363368.1">
    <property type="nucleotide sequence ID" value="NZ_CP006681.1"/>
</dbReference>
<feature type="compositionally biased region" description="Basic and acidic residues" evidence="1">
    <location>
        <begin position="106"/>
        <end position="120"/>
    </location>
</feature>
<dbReference type="HOGENOM" id="CLU_758427_0_0_14"/>
<dbReference type="PATRIC" id="fig|1276246.3.peg.796"/>
<gene>
    <name evidence="2" type="ORF">SCULI_v1c08000</name>
</gene>
<name>W6A8B9_9MOLU</name>
<organism evidence="2 3">
    <name type="scientific">Spiroplasma culicicola AES-1</name>
    <dbReference type="NCBI Taxonomy" id="1276246"/>
    <lineage>
        <taxon>Bacteria</taxon>
        <taxon>Bacillati</taxon>
        <taxon>Mycoplasmatota</taxon>
        <taxon>Mollicutes</taxon>
        <taxon>Entomoplasmatales</taxon>
        <taxon>Spiroplasmataceae</taxon>
        <taxon>Spiroplasma</taxon>
    </lineage>
</organism>
<keyword evidence="3" id="KW-1185">Reference proteome</keyword>
<dbReference type="Proteomes" id="UP000019267">
    <property type="component" value="Chromosome"/>
</dbReference>
<dbReference type="OrthoDB" id="389900at2"/>
<proteinExistence type="predicted"/>
<feature type="region of interest" description="Disordered" evidence="1">
    <location>
        <begin position="1"/>
        <end position="26"/>
    </location>
</feature>
<dbReference type="AlphaFoldDB" id="W6A8B9"/>
<evidence type="ECO:0000256" key="1">
    <source>
        <dbReference type="SAM" id="MobiDB-lite"/>
    </source>
</evidence>
<reference evidence="2 3" key="1">
    <citation type="journal article" date="2014" name="Genome Biol. Evol.">
        <title>Molecular evolution of the substrate utilization strategies and putative virulence factors in mosquito-associated Spiroplasma species.</title>
        <authorList>
            <person name="Chang T.H."/>
            <person name="Lo W.S."/>
            <person name="Ku C."/>
            <person name="Chen L.L."/>
            <person name="Kuo C.H."/>
        </authorList>
    </citation>
    <scope>NUCLEOTIDE SEQUENCE [LARGE SCALE GENOMIC DNA]</scope>
    <source>
        <strain evidence="2">AES-1</strain>
    </source>
</reference>
<feature type="region of interest" description="Disordered" evidence="1">
    <location>
        <begin position="106"/>
        <end position="137"/>
    </location>
</feature>
<dbReference type="STRING" id="1276246.SCULI_v1c08000"/>
<accession>W6A8B9</accession>
<evidence type="ECO:0000313" key="2">
    <source>
        <dbReference type="EMBL" id="AHI53140.1"/>
    </source>
</evidence>
<protein>
    <submittedName>
        <fullName evidence="2">Uncharacterized protein</fullName>
    </submittedName>
</protein>
<sequence length="390" mass="45262">MAKSNQNNDLFKYKPSNPRDPKMPSLTLELSDDIGFSNSTNNNEEFEDNFKSSTRTIAIEESIDSQNPKTSFMDFQPDRTEELLTNGSKKKKSGAQSLIAKLKQQVLEKEENETKTKESDEGQTTVVMPDPNSENRLRFGMRPSLAPKSKVQIDAKTKMLNVNRESRQKLTEAQVKKIVNEFKYKVVKITKTEVILKNSKYGFEIYFNNVDNRWWVTALCFEEIWNPKKTIFVSFWSGNTFIGYGHPTLEETINQAHDLMEFGRTGDIVWKDFVTGWNEKTNRFIAGDVAKKFEFKEYQKIIKWWESNKIRILVKQDNVRDYEDLMNETKAKRAAGEAINPLAGIQAKLLDPPRRAQFVFGYPVRNPKYKGKEYDKPENKLYEIGFAYAE</sequence>
<evidence type="ECO:0000313" key="3">
    <source>
        <dbReference type="Proteomes" id="UP000019267"/>
    </source>
</evidence>